<name>A0A0B7KF96_BIOOC</name>
<sequence length="348" mass="39577">HLSSFLEPHFHLQLSSTILKDSPHLQLSSFHPGPSCIQPELMAAMGQQSLRIALDSLPAHVVELDDWKGVKAREERRRIQNRVNQRAARNRKRAGAKHDKLESSQRGLNSFSNQMPSRAVIRAESSPAILKHQGPDFWQMFYAAMNSVPDDRSRLINFVQNIVFHSEDIQKDVRNFENWMCLLIGSPGKDCLFTLIQFNVFRSMVSNERDLGLPEACALDDDSISPISDAGYVEQDMPPPLRPTLLQRTVTHHPWIDLLPFPNMRDNLLLADDQYDELALCTAILGCNTDSGGKTGMIVWGEAWNPAGWEFTEEFIRQWAWTLKGCDEFLASTNSWRQRRGKGALKLE</sequence>
<dbReference type="EMBL" id="CDPU01000040">
    <property type="protein sequence ID" value="CEO54142.1"/>
    <property type="molecule type" value="Genomic_DNA"/>
</dbReference>
<reference evidence="2" key="1">
    <citation type="submission" date="2015-01" db="EMBL/GenBank/DDBJ databases">
        <authorList>
            <person name="Durling Mikael"/>
        </authorList>
    </citation>
    <scope>NUCLEOTIDE SEQUENCE</scope>
</reference>
<evidence type="ECO:0000313" key="2">
    <source>
        <dbReference type="EMBL" id="CEO54142.1"/>
    </source>
</evidence>
<dbReference type="AlphaFoldDB" id="A0A0B7KF96"/>
<dbReference type="InterPro" id="IPR021833">
    <property type="entry name" value="DUF3425"/>
</dbReference>
<gene>
    <name evidence="2" type="ORF">BN869_000010200_1</name>
</gene>
<evidence type="ECO:0000256" key="1">
    <source>
        <dbReference type="SAM" id="MobiDB-lite"/>
    </source>
</evidence>
<dbReference type="CDD" id="cd14688">
    <property type="entry name" value="bZIP_YAP"/>
    <property type="match status" value="1"/>
</dbReference>
<organism evidence="2">
    <name type="scientific">Bionectria ochroleuca</name>
    <name type="common">Gliocladium roseum</name>
    <dbReference type="NCBI Taxonomy" id="29856"/>
    <lineage>
        <taxon>Eukaryota</taxon>
        <taxon>Fungi</taxon>
        <taxon>Dikarya</taxon>
        <taxon>Ascomycota</taxon>
        <taxon>Pezizomycotina</taxon>
        <taxon>Sordariomycetes</taxon>
        <taxon>Hypocreomycetidae</taxon>
        <taxon>Hypocreales</taxon>
        <taxon>Bionectriaceae</taxon>
        <taxon>Clonostachys</taxon>
    </lineage>
</organism>
<evidence type="ECO:0008006" key="3">
    <source>
        <dbReference type="Google" id="ProtNLM"/>
    </source>
</evidence>
<feature type="non-terminal residue" evidence="2">
    <location>
        <position position="1"/>
    </location>
</feature>
<dbReference type="Pfam" id="PF11905">
    <property type="entry name" value="DUF3425"/>
    <property type="match status" value="1"/>
</dbReference>
<proteinExistence type="predicted"/>
<dbReference type="PANTHER" id="PTHR38116">
    <property type="entry name" value="CHROMOSOME 7, WHOLE GENOME SHOTGUN SEQUENCE"/>
    <property type="match status" value="1"/>
</dbReference>
<feature type="region of interest" description="Disordered" evidence="1">
    <location>
        <begin position="83"/>
        <end position="110"/>
    </location>
</feature>
<accession>A0A0B7KF96</accession>
<protein>
    <recommendedName>
        <fullName evidence="3">BZIP domain-containing protein</fullName>
    </recommendedName>
</protein>
<dbReference type="PANTHER" id="PTHR38116:SF1">
    <property type="entry name" value="BZIP DOMAIN-CONTAINING PROTEIN"/>
    <property type="match status" value="1"/>
</dbReference>